<dbReference type="OrthoDB" id="9810066at2"/>
<protein>
    <submittedName>
        <fullName evidence="1">Uncharacterized protein</fullName>
    </submittedName>
</protein>
<accession>A0A1H5Y5I8</accession>
<dbReference type="RefSeq" id="WP_104000015.1">
    <property type="nucleotide sequence ID" value="NZ_FNVP01000007.1"/>
</dbReference>
<evidence type="ECO:0000313" key="2">
    <source>
        <dbReference type="Proteomes" id="UP000236737"/>
    </source>
</evidence>
<keyword evidence="2" id="KW-1185">Reference proteome</keyword>
<sequence length="78" mass="9146">MKCYEPYGKEEGQSNSQASSYIPELYEKEILHMLTEIVKNVHNYNHDAENLLSKEHNAFIVRNTEKYYLGMIKKSSAF</sequence>
<evidence type="ECO:0000313" key="1">
    <source>
        <dbReference type="EMBL" id="SEG19241.1"/>
    </source>
</evidence>
<proteinExistence type="predicted"/>
<reference evidence="2" key="1">
    <citation type="submission" date="2016-10" db="EMBL/GenBank/DDBJ databases">
        <authorList>
            <person name="Varghese N."/>
            <person name="Submissions S."/>
        </authorList>
    </citation>
    <scope>NUCLEOTIDE SEQUENCE [LARGE SCALE GENOMIC DNA]</scope>
    <source>
        <strain evidence="2">CGMCC 1.9230</strain>
    </source>
</reference>
<organism evidence="1 2">
    <name type="scientific">Flavobacterium urumqiense</name>
    <dbReference type="NCBI Taxonomy" id="935224"/>
    <lineage>
        <taxon>Bacteria</taxon>
        <taxon>Pseudomonadati</taxon>
        <taxon>Bacteroidota</taxon>
        <taxon>Flavobacteriia</taxon>
        <taxon>Flavobacteriales</taxon>
        <taxon>Flavobacteriaceae</taxon>
        <taxon>Flavobacterium</taxon>
    </lineage>
</organism>
<gene>
    <name evidence="1" type="ORF">SAMN04488130_10785</name>
</gene>
<dbReference type="AlphaFoldDB" id="A0A1H5Y5I8"/>
<dbReference type="EMBL" id="FNVP01000007">
    <property type="protein sequence ID" value="SEG19241.1"/>
    <property type="molecule type" value="Genomic_DNA"/>
</dbReference>
<name>A0A1H5Y5I8_9FLAO</name>
<dbReference type="Proteomes" id="UP000236737">
    <property type="component" value="Unassembled WGS sequence"/>
</dbReference>